<evidence type="ECO:0000313" key="2">
    <source>
        <dbReference type="Proteomes" id="UP000772434"/>
    </source>
</evidence>
<reference evidence="1" key="1">
    <citation type="submission" date="2020-11" db="EMBL/GenBank/DDBJ databases">
        <authorList>
            <consortium name="DOE Joint Genome Institute"/>
            <person name="Ahrendt S."/>
            <person name="Riley R."/>
            <person name="Andreopoulos W."/>
            <person name="Labutti K."/>
            <person name="Pangilinan J."/>
            <person name="Ruiz-Duenas F.J."/>
            <person name="Barrasa J.M."/>
            <person name="Sanchez-Garcia M."/>
            <person name="Camarero S."/>
            <person name="Miyauchi S."/>
            <person name="Serrano A."/>
            <person name="Linde D."/>
            <person name="Babiker R."/>
            <person name="Drula E."/>
            <person name="Ayuso-Fernandez I."/>
            <person name="Pacheco R."/>
            <person name="Padilla G."/>
            <person name="Ferreira P."/>
            <person name="Barriuso J."/>
            <person name="Kellner H."/>
            <person name="Castanera R."/>
            <person name="Alfaro M."/>
            <person name="Ramirez L."/>
            <person name="Pisabarro A.G."/>
            <person name="Kuo A."/>
            <person name="Tritt A."/>
            <person name="Lipzen A."/>
            <person name="He G."/>
            <person name="Yan M."/>
            <person name="Ng V."/>
            <person name="Cullen D."/>
            <person name="Martin F."/>
            <person name="Rosso M.-N."/>
            <person name="Henrissat B."/>
            <person name="Hibbett D."/>
            <person name="Martinez A.T."/>
            <person name="Grigoriev I.V."/>
        </authorList>
    </citation>
    <scope>NUCLEOTIDE SEQUENCE</scope>
    <source>
        <strain evidence="1">AH 40177</strain>
    </source>
</reference>
<gene>
    <name evidence="1" type="ORF">BDP27DRAFT_1362390</name>
</gene>
<accession>A0A9P5PWK6</accession>
<name>A0A9P5PWK6_9AGAR</name>
<dbReference type="EMBL" id="JADNRY010000038">
    <property type="protein sequence ID" value="KAF9070721.1"/>
    <property type="molecule type" value="Genomic_DNA"/>
</dbReference>
<evidence type="ECO:0000313" key="1">
    <source>
        <dbReference type="EMBL" id="KAF9070721.1"/>
    </source>
</evidence>
<dbReference type="OrthoDB" id="5952536at2759"/>
<dbReference type="InterPro" id="IPR027417">
    <property type="entry name" value="P-loop_NTPase"/>
</dbReference>
<dbReference type="Proteomes" id="UP000772434">
    <property type="component" value="Unassembled WGS sequence"/>
</dbReference>
<dbReference type="SUPFAM" id="SSF52540">
    <property type="entry name" value="P-loop containing nucleoside triphosphate hydrolases"/>
    <property type="match status" value="1"/>
</dbReference>
<keyword evidence="2" id="KW-1185">Reference proteome</keyword>
<sequence>MNLLPCPFELCYALDEIRRDNWAQLGIKYTTIETYARARFPLHWILSLALMDEGAEPTEDQILAIQLCLLVFYTMRGQEVPKILQLKAALVSVQRNSLVVAGTGFGKTHIMALLMLLENSELTKVFITISALKRLQATQVTLFLLKYSIKTVSINHDMPKDIEYWWTNIHDGRKGLTQLRTALHLIVTAEQLFKSSEGHLTQFACYLCNHTFQQGITHVNINEAHFVHYIGMERFGIPAFCSAWGRFSELKMTLPKTVCWHGFTATCPPHIQATLEMSLLGLDYSLLQIGTINQPTIVYACHCVVKSFQVFKNFLCFL</sequence>
<dbReference type="AlphaFoldDB" id="A0A9P5PWK6"/>
<dbReference type="Gene3D" id="3.40.50.300">
    <property type="entry name" value="P-loop containing nucleotide triphosphate hydrolases"/>
    <property type="match status" value="1"/>
</dbReference>
<protein>
    <submittedName>
        <fullName evidence="1">Uncharacterized protein</fullName>
    </submittedName>
</protein>
<proteinExistence type="predicted"/>
<comment type="caution">
    <text evidence="1">The sequence shown here is derived from an EMBL/GenBank/DDBJ whole genome shotgun (WGS) entry which is preliminary data.</text>
</comment>
<organism evidence="1 2">
    <name type="scientific">Rhodocollybia butyracea</name>
    <dbReference type="NCBI Taxonomy" id="206335"/>
    <lineage>
        <taxon>Eukaryota</taxon>
        <taxon>Fungi</taxon>
        <taxon>Dikarya</taxon>
        <taxon>Basidiomycota</taxon>
        <taxon>Agaricomycotina</taxon>
        <taxon>Agaricomycetes</taxon>
        <taxon>Agaricomycetidae</taxon>
        <taxon>Agaricales</taxon>
        <taxon>Marasmiineae</taxon>
        <taxon>Omphalotaceae</taxon>
        <taxon>Rhodocollybia</taxon>
    </lineage>
</organism>